<dbReference type="AlphaFoldDB" id="A0A163QYX3"/>
<gene>
    <name evidence="7" type="primary">hprA_2</name>
    <name evidence="7" type="ORF">OJAG_27140</name>
</gene>
<dbReference type="PATRIC" id="fig|43678.3.peg.2841"/>
<dbReference type="Pfam" id="PF00389">
    <property type="entry name" value="2-Hacid_dh"/>
    <property type="match status" value="1"/>
</dbReference>
<dbReference type="InterPro" id="IPR036291">
    <property type="entry name" value="NAD(P)-bd_dom_sf"/>
</dbReference>
<dbReference type="EC" id="1.1.1.29" evidence="7"/>
<evidence type="ECO:0000313" key="8">
    <source>
        <dbReference type="Proteomes" id="UP000076447"/>
    </source>
</evidence>
<evidence type="ECO:0000256" key="2">
    <source>
        <dbReference type="ARBA" id="ARBA00023002"/>
    </source>
</evidence>
<name>A0A163QYX3_9CELL</name>
<dbReference type="PANTHER" id="PTHR42789:SF1">
    <property type="entry name" value="D-ISOMER SPECIFIC 2-HYDROXYACID DEHYDROGENASE FAMILY PROTEIN (AFU_ORTHOLOGUE AFUA_6G10090)"/>
    <property type="match status" value="1"/>
</dbReference>
<dbReference type="Proteomes" id="UP000076447">
    <property type="component" value="Unassembled WGS sequence"/>
</dbReference>
<dbReference type="GO" id="GO:0003714">
    <property type="term" value="F:transcription corepressor activity"/>
    <property type="evidence" value="ECO:0007669"/>
    <property type="project" value="InterPro"/>
</dbReference>
<dbReference type="PANTHER" id="PTHR42789">
    <property type="entry name" value="D-ISOMER SPECIFIC 2-HYDROXYACID DEHYDROGENASE FAMILY PROTEIN (AFU_ORTHOLOGUE AFUA_6G10090)"/>
    <property type="match status" value="1"/>
</dbReference>
<evidence type="ECO:0000256" key="1">
    <source>
        <dbReference type="ARBA" id="ARBA00005854"/>
    </source>
</evidence>
<proteinExistence type="inferred from homology"/>
<evidence type="ECO:0000259" key="5">
    <source>
        <dbReference type="Pfam" id="PF00389"/>
    </source>
</evidence>
<dbReference type="InterPro" id="IPR006139">
    <property type="entry name" value="D-isomer_2_OHA_DH_cat_dom"/>
</dbReference>
<dbReference type="RefSeq" id="WP_068709143.1">
    <property type="nucleotide sequence ID" value="NZ_LRIE01000078.1"/>
</dbReference>
<keyword evidence="3" id="KW-0520">NAD</keyword>
<feature type="domain" description="D-isomer specific 2-hydroxyacid dehydrogenase catalytic" evidence="5">
    <location>
        <begin position="34"/>
        <end position="325"/>
    </location>
</feature>
<keyword evidence="2 4" id="KW-0560">Oxidoreductase</keyword>
<sequence length="334" mass="34656">MNPDTVVITDCDLPGTACEDTVTAAGLGVVRGAARTEDAVIDLVRDAAAAGATPSALVVQWAPLTARVLDEIEGVRFISRMGIGYDMVDVAAATERGIAVANTPTYCIEEVASHTVAMVLGLSRGLVGYDRAVRSGVWAATAPRPMAARLSATTVSVIGYGRIGSLVARSCAALGYRVLVHDPFVPDVDVAAAGYLPVSREQAIAEADVLSLHAPLSEATRHLLDASSIATMKPGAVVVNTCRGPLIDEAALADALEGGHLGAAALDVFSHEPLPADSRLRTLDQVLLSPHAAWFSPEAMADLPVHTAQNAIEFLAGRPVGSIVNPDYARALAR</sequence>
<evidence type="ECO:0000313" key="7">
    <source>
        <dbReference type="EMBL" id="KZM34679.1"/>
    </source>
</evidence>
<dbReference type="CDD" id="cd05299">
    <property type="entry name" value="CtBP_dh"/>
    <property type="match status" value="1"/>
</dbReference>
<dbReference type="PROSITE" id="PS00670">
    <property type="entry name" value="D_2_HYDROXYACID_DH_2"/>
    <property type="match status" value="1"/>
</dbReference>
<evidence type="ECO:0000256" key="3">
    <source>
        <dbReference type="ARBA" id="ARBA00023027"/>
    </source>
</evidence>
<dbReference type="Pfam" id="PF02826">
    <property type="entry name" value="2-Hacid_dh_C"/>
    <property type="match status" value="1"/>
</dbReference>
<feature type="domain" description="D-isomer specific 2-hydroxyacid dehydrogenase NAD-binding" evidence="6">
    <location>
        <begin position="116"/>
        <end position="293"/>
    </location>
</feature>
<dbReference type="InterPro" id="IPR029753">
    <property type="entry name" value="D-isomer_DH_CS"/>
</dbReference>
<comment type="similarity">
    <text evidence="1 4">Belongs to the D-isomer specific 2-hydroxyacid dehydrogenase family.</text>
</comment>
<evidence type="ECO:0000256" key="4">
    <source>
        <dbReference type="RuleBase" id="RU003719"/>
    </source>
</evidence>
<dbReference type="SUPFAM" id="SSF52283">
    <property type="entry name" value="Formate/glycerate dehydrogenase catalytic domain-like"/>
    <property type="match status" value="1"/>
</dbReference>
<dbReference type="InterPro" id="IPR043322">
    <property type="entry name" value="CtBP"/>
</dbReference>
<organism evidence="7 8">
    <name type="scientific">Oerskovia enterophila</name>
    <dbReference type="NCBI Taxonomy" id="43678"/>
    <lineage>
        <taxon>Bacteria</taxon>
        <taxon>Bacillati</taxon>
        <taxon>Actinomycetota</taxon>
        <taxon>Actinomycetes</taxon>
        <taxon>Micrococcales</taxon>
        <taxon>Cellulomonadaceae</taxon>
        <taxon>Oerskovia</taxon>
    </lineage>
</organism>
<comment type="caution">
    <text evidence="7">The sequence shown here is derived from an EMBL/GenBank/DDBJ whole genome shotgun (WGS) entry which is preliminary data.</text>
</comment>
<dbReference type="PROSITE" id="PS00671">
    <property type="entry name" value="D_2_HYDROXYACID_DH_3"/>
    <property type="match status" value="1"/>
</dbReference>
<dbReference type="GO" id="GO:0051287">
    <property type="term" value="F:NAD binding"/>
    <property type="evidence" value="ECO:0007669"/>
    <property type="project" value="InterPro"/>
</dbReference>
<dbReference type="EMBL" id="LRIE01000078">
    <property type="protein sequence ID" value="KZM34679.1"/>
    <property type="molecule type" value="Genomic_DNA"/>
</dbReference>
<dbReference type="InterPro" id="IPR050857">
    <property type="entry name" value="D-2-hydroxyacid_DH"/>
</dbReference>
<dbReference type="GO" id="GO:0008465">
    <property type="term" value="F:hydroxypyruvate reductase (NADH) activity"/>
    <property type="evidence" value="ECO:0007669"/>
    <property type="project" value="UniProtKB-EC"/>
</dbReference>
<dbReference type="InterPro" id="IPR006140">
    <property type="entry name" value="D-isomer_DH_NAD-bd"/>
</dbReference>
<evidence type="ECO:0000259" key="6">
    <source>
        <dbReference type="Pfam" id="PF02826"/>
    </source>
</evidence>
<dbReference type="OrthoDB" id="4324715at2"/>
<protein>
    <submittedName>
        <fullName evidence="7">Glycerate dehydrogenase</fullName>
        <ecNumber evidence="7">1.1.1.29</ecNumber>
    </submittedName>
</protein>
<dbReference type="Gene3D" id="3.40.50.720">
    <property type="entry name" value="NAD(P)-binding Rossmann-like Domain"/>
    <property type="match status" value="2"/>
</dbReference>
<accession>A0A163QYX3</accession>
<dbReference type="SUPFAM" id="SSF51735">
    <property type="entry name" value="NAD(P)-binding Rossmann-fold domains"/>
    <property type="match status" value="1"/>
</dbReference>
<reference evidence="7 8" key="1">
    <citation type="submission" date="2016-01" db="EMBL/GenBank/DDBJ databases">
        <title>Genome sequence of Oerskovia enterophila VJag, an agar and cellulose degrading bacterium.</title>
        <authorList>
            <person name="Poehlein A."/>
            <person name="Jag V."/>
            <person name="Bengelsdorf F."/>
            <person name="Duerre P."/>
            <person name="Daniel R."/>
        </authorList>
    </citation>
    <scope>NUCLEOTIDE SEQUENCE [LARGE SCALE GENOMIC DNA]</scope>
    <source>
        <strain evidence="7 8">VJag</strain>
    </source>
</reference>
<dbReference type="STRING" id="43678.OJAG_27140"/>